<comment type="cofactor">
    <cofactor evidence="1">
        <name>L-ascorbate</name>
        <dbReference type="ChEBI" id="CHEBI:38290"/>
    </cofactor>
</comment>
<evidence type="ECO:0000256" key="1">
    <source>
        <dbReference type="ARBA" id="ARBA00001961"/>
    </source>
</evidence>
<protein>
    <submittedName>
        <fullName evidence="7">Oxidoreductase domain containing protein</fullName>
    </submittedName>
</protein>
<dbReference type="GO" id="GO:0004656">
    <property type="term" value="F:procollagen-proline 4-dioxygenase activity"/>
    <property type="evidence" value="ECO:0007669"/>
    <property type="project" value="TreeGrafter"/>
</dbReference>
<dbReference type="EMBL" id="GL698504">
    <property type="protein sequence ID" value="EFY88990.1"/>
    <property type="molecule type" value="Genomic_DNA"/>
</dbReference>
<keyword evidence="5" id="KW-0408">Iron</keyword>
<reference evidence="7 8" key="1">
    <citation type="journal article" date="2011" name="PLoS Genet.">
        <title>Genome sequencing and comparative transcriptomics of the model entomopathogenic fungi Metarhizium anisopliae and M. acridum.</title>
        <authorList>
            <person name="Gao Q."/>
            <person name="Jin K."/>
            <person name="Ying S.H."/>
            <person name="Zhang Y."/>
            <person name="Xiao G."/>
            <person name="Shang Y."/>
            <person name="Duan Z."/>
            <person name="Hu X."/>
            <person name="Xie X.Q."/>
            <person name="Zhou G."/>
            <person name="Peng G."/>
            <person name="Luo Z."/>
            <person name="Huang W."/>
            <person name="Wang B."/>
            <person name="Fang W."/>
            <person name="Wang S."/>
            <person name="Zhong Y."/>
            <person name="Ma L.J."/>
            <person name="St Leger R.J."/>
            <person name="Zhao G.P."/>
            <person name="Pei Y."/>
            <person name="Feng M.G."/>
            <person name="Xia Y."/>
            <person name="Wang C."/>
        </authorList>
    </citation>
    <scope>NUCLEOTIDE SEQUENCE [LARGE SCALE GENOMIC DNA]</scope>
    <source>
        <strain evidence="7 8">CQMa 102</strain>
    </source>
</reference>
<dbReference type="HOGENOM" id="CLU_041456_2_1_1"/>
<accession>E9E4X3</accession>
<evidence type="ECO:0000256" key="3">
    <source>
        <dbReference type="ARBA" id="ARBA00022964"/>
    </source>
</evidence>
<dbReference type="GO" id="GO:0005783">
    <property type="term" value="C:endoplasmic reticulum"/>
    <property type="evidence" value="ECO:0007669"/>
    <property type="project" value="TreeGrafter"/>
</dbReference>
<dbReference type="AlphaFoldDB" id="E9E4X3"/>
<keyword evidence="3" id="KW-0223">Dioxygenase</keyword>
<dbReference type="GO" id="GO:0005506">
    <property type="term" value="F:iron ion binding"/>
    <property type="evidence" value="ECO:0007669"/>
    <property type="project" value="InterPro"/>
</dbReference>
<feature type="domain" description="Prolyl 4-hydroxylase alpha subunit" evidence="6">
    <location>
        <begin position="42"/>
        <end position="244"/>
    </location>
</feature>
<keyword evidence="8" id="KW-1185">Reference proteome</keyword>
<dbReference type="eggNOG" id="ENOG502S24K">
    <property type="taxonomic scope" value="Eukaryota"/>
</dbReference>
<dbReference type="InterPro" id="IPR006620">
    <property type="entry name" value="Pro_4_hyd_alph"/>
</dbReference>
<evidence type="ECO:0000259" key="6">
    <source>
        <dbReference type="SMART" id="SM00702"/>
    </source>
</evidence>
<dbReference type="InterPro" id="IPR045054">
    <property type="entry name" value="P4HA-like"/>
</dbReference>
<dbReference type="Proteomes" id="UP000002499">
    <property type="component" value="Unassembled WGS sequence"/>
</dbReference>
<keyword evidence="4" id="KW-0560">Oxidoreductase</keyword>
<dbReference type="SMART" id="SM00702">
    <property type="entry name" value="P4Hc"/>
    <property type="match status" value="1"/>
</dbReference>
<dbReference type="GO" id="GO:0031418">
    <property type="term" value="F:L-ascorbic acid binding"/>
    <property type="evidence" value="ECO:0007669"/>
    <property type="project" value="InterPro"/>
</dbReference>
<evidence type="ECO:0000313" key="7">
    <source>
        <dbReference type="EMBL" id="EFY88990.1"/>
    </source>
</evidence>
<organism evidence="8">
    <name type="scientific">Metarhizium acridum (strain CQMa 102)</name>
    <dbReference type="NCBI Taxonomy" id="655827"/>
    <lineage>
        <taxon>Eukaryota</taxon>
        <taxon>Fungi</taxon>
        <taxon>Dikarya</taxon>
        <taxon>Ascomycota</taxon>
        <taxon>Pezizomycotina</taxon>
        <taxon>Sordariomycetes</taxon>
        <taxon>Hypocreomycetidae</taxon>
        <taxon>Hypocreales</taxon>
        <taxon>Clavicipitaceae</taxon>
        <taxon>Metarhizium</taxon>
    </lineage>
</organism>
<evidence type="ECO:0000256" key="2">
    <source>
        <dbReference type="ARBA" id="ARBA00022723"/>
    </source>
</evidence>
<sequence length="283" mass="31559">MVAYLYKDVTIPDGFLAGPSAELVTMEFVDFAASSIPEHEGKTAVVMDNVLSEAECQQYMALAEEAALWAPALVNVGKGLESYIPKHRLSLRIVWDHQGMVALIFSRCLQVPELQKLLSRPPKLDATSKHGAVNPEHWELVGLNNRMRVLKYIKGEYFEGDEDGTLYASFYSIHVYMNDSTTESPPPEGGCVGGATGFYSEDEKRSFDIQAVTGRALIFQQRGLRHSGEVVKEGTLCTAISALDEEYVIHGPNGQDDSQRPATHWDWARLKIFRFSMADYYNA</sequence>
<dbReference type="OrthoDB" id="69177at2759"/>
<name>E9E4X3_METAQ</name>
<dbReference type="OMA" id="YEDTRKC"/>
<keyword evidence="2" id="KW-0479">Metal-binding</keyword>
<dbReference type="PANTHER" id="PTHR10869:SF241">
    <property type="entry name" value="FE2OG DIOXYGENASE DOMAIN-CONTAINING PROTEIN"/>
    <property type="match status" value="1"/>
</dbReference>
<dbReference type="InParanoid" id="E9E4X3"/>
<evidence type="ECO:0000313" key="8">
    <source>
        <dbReference type="Proteomes" id="UP000002499"/>
    </source>
</evidence>
<evidence type="ECO:0000256" key="5">
    <source>
        <dbReference type="ARBA" id="ARBA00023004"/>
    </source>
</evidence>
<dbReference type="PANTHER" id="PTHR10869">
    <property type="entry name" value="PROLYL 4-HYDROXYLASE ALPHA SUBUNIT"/>
    <property type="match status" value="1"/>
</dbReference>
<evidence type="ECO:0000256" key="4">
    <source>
        <dbReference type="ARBA" id="ARBA00023002"/>
    </source>
</evidence>
<dbReference type="Gene3D" id="2.60.120.620">
    <property type="entry name" value="q2cbj1_9rhob like domain"/>
    <property type="match status" value="1"/>
</dbReference>
<proteinExistence type="predicted"/>
<gene>
    <name evidence="7" type="ORF">MAC_04921</name>
</gene>